<organism evidence="4 5">
    <name type="scientific">Methylobacterium dankookense</name>
    <dbReference type="NCBI Taxonomy" id="560405"/>
    <lineage>
        <taxon>Bacteria</taxon>
        <taxon>Pseudomonadati</taxon>
        <taxon>Pseudomonadota</taxon>
        <taxon>Alphaproteobacteria</taxon>
        <taxon>Hyphomicrobiales</taxon>
        <taxon>Methylobacteriaceae</taxon>
        <taxon>Methylobacterium</taxon>
    </lineage>
</organism>
<dbReference type="Proteomes" id="UP001055303">
    <property type="component" value="Unassembled WGS sequence"/>
</dbReference>
<reference evidence="3" key="2">
    <citation type="journal article" date="2021" name="Front. Microbiol.">
        <title>Comprehensive Comparative Genomics and Phenotyping of Methylobacterium Species.</title>
        <authorList>
            <person name="Alessa O."/>
            <person name="Ogura Y."/>
            <person name="Fujitani Y."/>
            <person name="Takami H."/>
            <person name="Hayashi T."/>
            <person name="Sahin N."/>
            <person name="Tani A."/>
        </authorList>
    </citation>
    <scope>NUCLEOTIDE SEQUENCE</scope>
    <source>
        <strain evidence="3">DSM 22415</strain>
    </source>
</reference>
<dbReference type="AlphaFoldDB" id="A0A564FWX6"/>
<dbReference type="EMBL" id="CABFVH010000012">
    <property type="protein sequence ID" value="VUF12665.1"/>
    <property type="molecule type" value="Genomic_DNA"/>
</dbReference>
<proteinExistence type="inferred from homology"/>
<dbReference type="PANTHER" id="PTHR33279:SF6">
    <property type="entry name" value="SULFUR CARRIER PROTEIN YEDF-RELATED"/>
    <property type="match status" value="1"/>
</dbReference>
<evidence type="ECO:0000259" key="2">
    <source>
        <dbReference type="PROSITE" id="PS01148"/>
    </source>
</evidence>
<keyword evidence="4" id="KW-0808">Transferase</keyword>
<dbReference type="PROSITE" id="PS01148">
    <property type="entry name" value="UPF0033"/>
    <property type="match status" value="1"/>
</dbReference>
<evidence type="ECO:0000313" key="4">
    <source>
        <dbReference type="EMBL" id="VUF12665.1"/>
    </source>
</evidence>
<comment type="similarity">
    <text evidence="1">Belongs to the sulfur carrier protein TusA family.</text>
</comment>
<protein>
    <submittedName>
        <fullName evidence="3">Sulfur carrier protein TusA</fullName>
    </submittedName>
    <submittedName>
        <fullName evidence="4">Sulfurtransferase TusA</fullName>
        <ecNumber evidence="4">2.8.1.-</ecNumber>
    </submittedName>
</protein>
<dbReference type="GO" id="GO:0016740">
    <property type="term" value="F:transferase activity"/>
    <property type="evidence" value="ECO:0007669"/>
    <property type="project" value="UniProtKB-KW"/>
</dbReference>
<accession>A0A564FWX6</accession>
<reference evidence="4 5" key="1">
    <citation type="submission" date="2019-06" db="EMBL/GenBank/DDBJ databases">
        <authorList>
            <person name="Rodrigo-Torres L."/>
            <person name="Arahal R. D."/>
            <person name="Lucena T."/>
        </authorList>
    </citation>
    <scope>NUCLEOTIDE SEQUENCE [LARGE SCALE GENOMIC DNA]</scope>
    <source>
        <strain evidence="4 5">SW08-7</strain>
    </source>
</reference>
<evidence type="ECO:0000313" key="6">
    <source>
        <dbReference type="Proteomes" id="UP001055303"/>
    </source>
</evidence>
<dbReference type="InterPro" id="IPR001455">
    <property type="entry name" value="TusA-like"/>
</dbReference>
<dbReference type="Pfam" id="PF01206">
    <property type="entry name" value="TusA"/>
    <property type="match status" value="1"/>
</dbReference>
<evidence type="ECO:0000313" key="5">
    <source>
        <dbReference type="Proteomes" id="UP000401717"/>
    </source>
</evidence>
<gene>
    <name evidence="4" type="primary">tusA</name>
    <name evidence="3" type="ORF">IFDJLNFL_3280</name>
    <name evidence="4" type="ORF">MTDSW087_02358</name>
</gene>
<evidence type="ECO:0000313" key="3">
    <source>
        <dbReference type="EMBL" id="GJD57379.1"/>
    </source>
</evidence>
<reference evidence="3" key="3">
    <citation type="submission" date="2021-08" db="EMBL/GenBank/DDBJ databases">
        <authorList>
            <person name="Tani A."/>
            <person name="Ola A."/>
            <person name="Ogura Y."/>
            <person name="Katsura K."/>
            <person name="Hayashi T."/>
        </authorList>
    </citation>
    <scope>NUCLEOTIDE SEQUENCE</scope>
    <source>
        <strain evidence="3">DSM 22415</strain>
    </source>
</reference>
<evidence type="ECO:0000256" key="1">
    <source>
        <dbReference type="ARBA" id="ARBA00008984"/>
    </source>
</evidence>
<dbReference type="OrthoDB" id="9797551at2"/>
<feature type="domain" description="UPF0033" evidence="2">
    <location>
        <begin position="9"/>
        <end position="33"/>
    </location>
</feature>
<dbReference type="PANTHER" id="PTHR33279">
    <property type="entry name" value="SULFUR CARRIER PROTEIN YEDF-RELATED"/>
    <property type="match status" value="1"/>
</dbReference>
<dbReference type="Proteomes" id="UP000401717">
    <property type="component" value="Unassembled WGS sequence"/>
</dbReference>
<dbReference type="Gene3D" id="3.30.110.40">
    <property type="entry name" value="TusA-like domain"/>
    <property type="match status" value="1"/>
</dbReference>
<sequence>MTDETALDLDLSGLKCPLPVLRTAKALRGLPEGARLRVSCTDPMAAIDIPNLVRETGDRLDATERDGPLLRFTIRRGGAGPDPAG</sequence>
<dbReference type="EMBL" id="BPQI01000099">
    <property type="protein sequence ID" value="GJD57379.1"/>
    <property type="molecule type" value="Genomic_DNA"/>
</dbReference>
<dbReference type="InterPro" id="IPR036868">
    <property type="entry name" value="TusA-like_sf"/>
</dbReference>
<dbReference type="EC" id="2.8.1.-" evidence="4"/>
<name>A0A564FWX6_9HYPH</name>
<keyword evidence="6" id="KW-1185">Reference proteome</keyword>
<dbReference type="SUPFAM" id="SSF64307">
    <property type="entry name" value="SirA-like"/>
    <property type="match status" value="1"/>
</dbReference>
<dbReference type="CDD" id="cd00291">
    <property type="entry name" value="SirA_YedF_YeeD"/>
    <property type="match status" value="1"/>
</dbReference>
<dbReference type="RefSeq" id="WP_144764018.1">
    <property type="nucleotide sequence ID" value="NZ_BPQI01000099.1"/>
</dbReference>